<evidence type="ECO:0000256" key="2">
    <source>
        <dbReference type="SAM" id="SignalP"/>
    </source>
</evidence>
<proteinExistence type="predicted"/>
<feature type="region of interest" description="Disordered" evidence="1">
    <location>
        <begin position="406"/>
        <end position="432"/>
    </location>
</feature>
<name>A0ABT2CIS4_9ACTN</name>
<dbReference type="Proteomes" id="UP001431313">
    <property type="component" value="Unassembled WGS sequence"/>
</dbReference>
<sequence>MKLPARLTVLACALGLCVPAAPAYAAAPTAPPGRRHAEPAAADTVLTARYDLGDQAFRPPASLGYTGRAELAADVYYPARPGTGRHPLVLMQHGSWETCADAAAESERAAAIKARDHALSQGDEAEADRQNALLERIAARLWAWPCAPGIAPIPSSAGYDYLARALARRGFVVVSVGANGINATAAGQADTVYKARAALLDRHLRMWQTLAGSGTGPLRGALTDPRTGAPVTAGFRGRLDMSRVGLLGHSMGGGGVMQEIADSSRAHWPAGVDIKAAFTLGPTATWDGEPVTRTPFAVMWGTCDQVNTGSYFEQNRAANRVPIYQYTLTGGNHDFYNKQWSPSSGQVAAHDDIVPGTAPGTCLSQYGGTDRPQRDQPRLAERAQRLITVYRVTAFFERFLQDRTDREPHLTGAQPFPGEPAGTVTTSYDPGR</sequence>
<keyword evidence="4" id="KW-1185">Reference proteome</keyword>
<feature type="signal peptide" evidence="2">
    <location>
        <begin position="1"/>
        <end position="25"/>
    </location>
</feature>
<dbReference type="SUPFAM" id="SSF53474">
    <property type="entry name" value="alpha/beta-Hydrolases"/>
    <property type="match status" value="1"/>
</dbReference>
<protein>
    <submittedName>
        <fullName evidence="3">Alpha/beta hydrolase</fullName>
    </submittedName>
</protein>
<evidence type="ECO:0000256" key="1">
    <source>
        <dbReference type="SAM" id="MobiDB-lite"/>
    </source>
</evidence>
<accession>A0ABT2CIS4</accession>
<reference evidence="3" key="1">
    <citation type="submission" date="2022-08" db="EMBL/GenBank/DDBJ databases">
        <authorList>
            <person name="Somphong A."/>
            <person name="Phongsopitanun W."/>
        </authorList>
    </citation>
    <scope>NUCLEOTIDE SEQUENCE</scope>
    <source>
        <strain evidence="3">LP05-1</strain>
    </source>
</reference>
<organism evidence="3 4">
    <name type="scientific">Streptomyces pyxinae</name>
    <dbReference type="NCBI Taxonomy" id="2970734"/>
    <lineage>
        <taxon>Bacteria</taxon>
        <taxon>Bacillati</taxon>
        <taxon>Actinomycetota</taxon>
        <taxon>Actinomycetes</taxon>
        <taxon>Kitasatosporales</taxon>
        <taxon>Streptomycetaceae</taxon>
        <taxon>Streptomyces</taxon>
    </lineage>
</organism>
<dbReference type="GO" id="GO:0016787">
    <property type="term" value="F:hydrolase activity"/>
    <property type="evidence" value="ECO:0007669"/>
    <property type="project" value="UniProtKB-KW"/>
</dbReference>
<dbReference type="RefSeq" id="WP_258788567.1">
    <property type="nucleotide sequence ID" value="NZ_JANUGQ010000013.1"/>
</dbReference>
<dbReference type="EMBL" id="JANUGQ010000013">
    <property type="protein sequence ID" value="MCS0637315.1"/>
    <property type="molecule type" value="Genomic_DNA"/>
</dbReference>
<dbReference type="Gene3D" id="3.40.50.1820">
    <property type="entry name" value="alpha/beta hydrolase"/>
    <property type="match status" value="1"/>
</dbReference>
<dbReference type="InterPro" id="IPR029058">
    <property type="entry name" value="AB_hydrolase_fold"/>
</dbReference>
<feature type="compositionally biased region" description="Polar residues" evidence="1">
    <location>
        <begin position="423"/>
        <end position="432"/>
    </location>
</feature>
<keyword evidence="3" id="KW-0378">Hydrolase</keyword>
<evidence type="ECO:0000313" key="3">
    <source>
        <dbReference type="EMBL" id="MCS0637315.1"/>
    </source>
</evidence>
<comment type="caution">
    <text evidence="3">The sequence shown here is derived from an EMBL/GenBank/DDBJ whole genome shotgun (WGS) entry which is preliminary data.</text>
</comment>
<keyword evidence="2" id="KW-0732">Signal</keyword>
<gene>
    <name evidence="3" type="ORF">NX801_16915</name>
</gene>
<evidence type="ECO:0000313" key="4">
    <source>
        <dbReference type="Proteomes" id="UP001431313"/>
    </source>
</evidence>
<feature type="chain" id="PRO_5046078575" evidence="2">
    <location>
        <begin position="26"/>
        <end position="432"/>
    </location>
</feature>